<evidence type="ECO:0000313" key="2">
    <source>
        <dbReference type="EMBL" id="ASA54790.1"/>
    </source>
</evidence>
<dbReference type="RefSeq" id="WP_088133214.1">
    <property type="nucleotide sequence ID" value="NZ_CP018835.1"/>
</dbReference>
<dbReference type="CDD" id="cd05269">
    <property type="entry name" value="TMR_SDR_a"/>
    <property type="match status" value="1"/>
</dbReference>
<dbReference type="PANTHER" id="PTHR47129">
    <property type="entry name" value="QUINONE OXIDOREDUCTASE 2"/>
    <property type="match status" value="1"/>
</dbReference>
<dbReference type="KEGG" id="vga:BSQ33_02965"/>
<sequence>MLAITGATGQLGRLVIEALRQTVPASQIVAIARDVHKAQDLAKLGVEVRYADYTQPDSWRNAFVGVNKVLLISSSEVGQRVEQHRTVIEAAKAANVTLLAYTSILKADRSSLMLAEEHVATEALIQQSGLPAVILRNGWYSENYTMGIPAILQQGVMIGCAGEGRISSAPRRDYAEAAAHVLTREGQDGKIYELAGDQSFTLAEFADSLSKATGQPITYQNLSESAYVQALESAGVPAPFSMVLGNSETGAAAGDLFSSSNDLSLLLSRPSTSINVTIKEALSEMTALRD</sequence>
<feature type="domain" description="NAD(P)-binding" evidence="1">
    <location>
        <begin position="6"/>
        <end position="183"/>
    </location>
</feature>
<dbReference type="AlphaFoldDB" id="A0A1Z2SC89"/>
<dbReference type="InterPro" id="IPR052718">
    <property type="entry name" value="NmrA-type_oxidoreductase"/>
</dbReference>
<protein>
    <submittedName>
        <fullName evidence="2">NAD(P)-dependent oxidoreductase</fullName>
    </submittedName>
</protein>
<gene>
    <name evidence="2" type="ORF">BSQ33_02965</name>
</gene>
<accession>A0A1Z2SC89</accession>
<dbReference type="Proteomes" id="UP000196708">
    <property type="component" value="Chromosome 1"/>
</dbReference>
<evidence type="ECO:0000313" key="3">
    <source>
        <dbReference type="Proteomes" id="UP000196708"/>
    </source>
</evidence>
<evidence type="ECO:0000259" key="1">
    <source>
        <dbReference type="Pfam" id="PF13460"/>
    </source>
</evidence>
<dbReference type="OrthoDB" id="5510591at2"/>
<dbReference type="Gene3D" id="3.40.50.720">
    <property type="entry name" value="NAD(P)-binding Rossmann-like Domain"/>
    <property type="match status" value="1"/>
</dbReference>
<dbReference type="Pfam" id="PF13460">
    <property type="entry name" value="NAD_binding_10"/>
    <property type="match status" value="1"/>
</dbReference>
<dbReference type="InterPro" id="IPR036291">
    <property type="entry name" value="NAD(P)-bd_dom_sf"/>
</dbReference>
<name>A0A1Z2SC89_VIBGA</name>
<dbReference type="SUPFAM" id="SSF51735">
    <property type="entry name" value="NAD(P)-binding Rossmann-fold domains"/>
    <property type="match status" value="1"/>
</dbReference>
<organism evidence="2 3">
    <name type="scientific">Vibrio gazogenes</name>
    <dbReference type="NCBI Taxonomy" id="687"/>
    <lineage>
        <taxon>Bacteria</taxon>
        <taxon>Pseudomonadati</taxon>
        <taxon>Pseudomonadota</taxon>
        <taxon>Gammaproteobacteria</taxon>
        <taxon>Vibrionales</taxon>
        <taxon>Vibrionaceae</taxon>
        <taxon>Vibrio</taxon>
    </lineage>
</organism>
<proteinExistence type="predicted"/>
<dbReference type="EMBL" id="CP018835">
    <property type="protein sequence ID" value="ASA54790.1"/>
    <property type="molecule type" value="Genomic_DNA"/>
</dbReference>
<reference evidence="2 3" key="1">
    <citation type="submission" date="2016-12" db="EMBL/GenBank/DDBJ databases">
        <authorList>
            <person name="Song W.-J."/>
            <person name="Kurnit D.M."/>
        </authorList>
    </citation>
    <scope>NUCLEOTIDE SEQUENCE [LARGE SCALE GENOMIC DNA]</scope>
    <source>
        <strain evidence="2 3">ATCC 43942</strain>
    </source>
</reference>
<dbReference type="PANTHER" id="PTHR47129:SF1">
    <property type="entry name" value="NMRA-LIKE DOMAIN-CONTAINING PROTEIN"/>
    <property type="match status" value="1"/>
</dbReference>
<dbReference type="Gene3D" id="3.90.25.10">
    <property type="entry name" value="UDP-galactose 4-epimerase, domain 1"/>
    <property type="match status" value="1"/>
</dbReference>
<dbReference type="InterPro" id="IPR016040">
    <property type="entry name" value="NAD(P)-bd_dom"/>
</dbReference>